<dbReference type="PANTHER" id="PTHR18947:SF31">
    <property type="entry name" value="PROTEIN DAPLE"/>
    <property type="match status" value="1"/>
</dbReference>
<keyword evidence="3" id="KW-1185">Reference proteome</keyword>
<sequence>MAVSLRQLIDQRDKATEVRRDSDFHLLYLWIYSDRCLSENLHPVLQVILDLTQERDYLSSQQPQEGSRRLSSQGGGPISGGPGLNHVGSAVTELTKEEKQHLSVELADAKAKLRRYRQELFSYTASPRLLQVSEHISCLNQSLSCEARSVRVYRDEVDSLRERAARVDRLEAELSRCKEKLNDVHFYKTRVEVSLMSIIESFKDPEVFPEAPYLTRLCRKHLNVLIEQRFFMHHVLFESIQLNHFRGLKHQQLTCSHCHRGNAAAADGHHHGCVFVIVQELRDDNMTLLDTKVLLEEQLAAARGRCDKLHTLEKDNLLLQAKIHDLEMVRYISSLTIVQAVCVPLSGSVYLRRTHLCLRMLEQTASRTRVYQSVLCPAGAGQRAPEAGGTSGGEHAAGDWTETEHERVGSSRLGTGAAHQEP</sequence>
<protein>
    <submittedName>
        <fullName evidence="2">Uncharacterized protein</fullName>
    </submittedName>
</protein>
<name>A0ABV0RI82_9TELE</name>
<dbReference type="EMBL" id="JAHRIN010046372">
    <property type="protein sequence ID" value="MEQ2207879.1"/>
    <property type="molecule type" value="Genomic_DNA"/>
</dbReference>
<organism evidence="2 3">
    <name type="scientific">Xenoophorus captivus</name>
    <dbReference type="NCBI Taxonomy" id="1517983"/>
    <lineage>
        <taxon>Eukaryota</taxon>
        <taxon>Metazoa</taxon>
        <taxon>Chordata</taxon>
        <taxon>Craniata</taxon>
        <taxon>Vertebrata</taxon>
        <taxon>Euteleostomi</taxon>
        <taxon>Actinopterygii</taxon>
        <taxon>Neopterygii</taxon>
        <taxon>Teleostei</taxon>
        <taxon>Neoteleostei</taxon>
        <taxon>Acanthomorphata</taxon>
        <taxon>Ovalentaria</taxon>
        <taxon>Atherinomorphae</taxon>
        <taxon>Cyprinodontiformes</taxon>
        <taxon>Goodeidae</taxon>
        <taxon>Xenoophorus</taxon>
    </lineage>
</organism>
<proteinExistence type="predicted"/>
<dbReference type="PANTHER" id="PTHR18947">
    <property type="entry name" value="HOOK PROTEINS"/>
    <property type="match status" value="1"/>
</dbReference>
<evidence type="ECO:0000256" key="1">
    <source>
        <dbReference type="SAM" id="MobiDB-lite"/>
    </source>
</evidence>
<dbReference type="Proteomes" id="UP001434883">
    <property type="component" value="Unassembled WGS sequence"/>
</dbReference>
<feature type="region of interest" description="Disordered" evidence="1">
    <location>
        <begin position="382"/>
        <end position="422"/>
    </location>
</feature>
<reference evidence="2 3" key="1">
    <citation type="submission" date="2021-06" db="EMBL/GenBank/DDBJ databases">
        <authorList>
            <person name="Palmer J.M."/>
        </authorList>
    </citation>
    <scope>NUCLEOTIDE SEQUENCE [LARGE SCALE GENOMIC DNA]</scope>
    <source>
        <strain evidence="2 3">XC_2019</strain>
        <tissue evidence="2">Muscle</tissue>
    </source>
</reference>
<comment type="caution">
    <text evidence="2">The sequence shown here is derived from an EMBL/GenBank/DDBJ whole genome shotgun (WGS) entry which is preliminary data.</text>
</comment>
<feature type="compositionally biased region" description="Gly residues" evidence="1">
    <location>
        <begin position="73"/>
        <end position="83"/>
    </location>
</feature>
<evidence type="ECO:0000313" key="2">
    <source>
        <dbReference type="EMBL" id="MEQ2207879.1"/>
    </source>
</evidence>
<accession>A0ABV0RI82</accession>
<evidence type="ECO:0000313" key="3">
    <source>
        <dbReference type="Proteomes" id="UP001434883"/>
    </source>
</evidence>
<feature type="region of interest" description="Disordered" evidence="1">
    <location>
        <begin position="59"/>
        <end position="87"/>
    </location>
</feature>
<gene>
    <name evidence="2" type="ORF">XENOCAPTIV_020259</name>
</gene>